<evidence type="ECO:0000313" key="2">
    <source>
        <dbReference type="Proteomes" id="UP000683925"/>
    </source>
</evidence>
<dbReference type="Proteomes" id="UP000683925">
    <property type="component" value="Unassembled WGS sequence"/>
</dbReference>
<sequence length="89" mass="10554">MSQLKIHNLLKHKRCCNKIVVEFEIINYKDYCKLGDVDQSGNNQSRFEGYENKMQSYKNNLCEMLGISDSKQKKQLMKDLWLENIKHAI</sequence>
<evidence type="ECO:0000313" key="1">
    <source>
        <dbReference type="EMBL" id="CAD8199450.1"/>
    </source>
</evidence>
<dbReference type="AlphaFoldDB" id="A0A8S1XEB4"/>
<accession>A0A8S1XEB4</accession>
<reference evidence="1" key="1">
    <citation type="submission" date="2021-01" db="EMBL/GenBank/DDBJ databases">
        <authorList>
            <consortium name="Genoscope - CEA"/>
            <person name="William W."/>
        </authorList>
    </citation>
    <scope>NUCLEOTIDE SEQUENCE</scope>
</reference>
<organism evidence="1 2">
    <name type="scientific">Paramecium octaurelia</name>
    <dbReference type="NCBI Taxonomy" id="43137"/>
    <lineage>
        <taxon>Eukaryota</taxon>
        <taxon>Sar</taxon>
        <taxon>Alveolata</taxon>
        <taxon>Ciliophora</taxon>
        <taxon>Intramacronucleata</taxon>
        <taxon>Oligohymenophorea</taxon>
        <taxon>Peniculida</taxon>
        <taxon>Parameciidae</taxon>
        <taxon>Paramecium</taxon>
    </lineage>
</organism>
<protein>
    <submittedName>
        <fullName evidence="1">Uncharacterized protein</fullName>
    </submittedName>
</protein>
<name>A0A8S1XEB4_PAROT</name>
<dbReference type="EMBL" id="CAJJDP010000119">
    <property type="protein sequence ID" value="CAD8199450.1"/>
    <property type="molecule type" value="Genomic_DNA"/>
</dbReference>
<keyword evidence="2" id="KW-1185">Reference proteome</keyword>
<gene>
    <name evidence="1" type="ORF">POCTA_138.1.T1190115</name>
</gene>
<proteinExistence type="predicted"/>
<comment type="caution">
    <text evidence="1">The sequence shown here is derived from an EMBL/GenBank/DDBJ whole genome shotgun (WGS) entry which is preliminary data.</text>
</comment>